<gene>
    <name evidence="3" type="ORF">WRSd3_00217</name>
</gene>
<sequence>MRNSPHPMQQRGGSMSKKIAVLITDEFEDSEFTSPADEFRKAGHEVITIEKQSGKTVKGKKGEASVTIDKSIDEVTPAEFDALLLPGGHSPDYLRGDNRFVTFTRDFVNSGKPVFAICHGPQLLISADVIRGRKLTAVKPIIIDVKNAGAEFYDQEVVVDKDQLVTSRTPDDLPAFNREALRLLGA</sequence>
<evidence type="ECO:0000313" key="4">
    <source>
        <dbReference type="Proteomes" id="UP000017944"/>
    </source>
</evidence>
<evidence type="ECO:0000256" key="1">
    <source>
        <dbReference type="ARBA" id="ARBA00008542"/>
    </source>
</evidence>
<dbReference type="InterPro" id="IPR002818">
    <property type="entry name" value="DJ-1/PfpI"/>
</dbReference>
<comment type="caution">
    <text evidence="3">The sequence shown here is derived from an EMBL/GenBank/DDBJ whole genome shotgun (WGS) entry which is preliminary data.</text>
</comment>
<evidence type="ECO:0000259" key="2">
    <source>
        <dbReference type="Pfam" id="PF01965"/>
    </source>
</evidence>
<comment type="similarity">
    <text evidence="1">Belongs to the peptidase C56 family.</text>
</comment>
<protein>
    <submittedName>
        <fullName evidence="3">ProteaseI</fullName>
        <ecNumber evidence="3">3.4.-.-</ecNumber>
    </submittedName>
</protein>
<dbReference type="NCBIfam" id="TIGR01382">
    <property type="entry name" value="PfpI"/>
    <property type="match status" value="1"/>
</dbReference>
<evidence type="ECO:0000313" key="3">
    <source>
        <dbReference type="EMBL" id="ESU82192.1"/>
    </source>
</evidence>
<dbReference type="AlphaFoldDB" id="A0A090NN91"/>
<dbReference type="InterPro" id="IPR006286">
    <property type="entry name" value="C56_PfpI-like"/>
</dbReference>
<reference evidence="3 4" key="1">
    <citation type="submission" date="2013-10" db="EMBL/GenBank/DDBJ databases">
        <title>Draft genomes and the virulence plasmids of Sd1617 vaccine constructs: WRSd3 and WRSd5.</title>
        <authorList>
            <person name="Aksomboon Vongsawan A."/>
            <person name="Venkatesan M.M."/>
            <person name="Vaisvil B."/>
            <person name="Emel G."/>
            <person name="Kepatral V."/>
            <person name="Sethabutr O."/>
            <person name="Serichantalergs O."/>
            <person name="Mason C."/>
        </authorList>
    </citation>
    <scope>NUCLEOTIDE SEQUENCE [LARGE SCALE GENOMIC DNA]</scope>
    <source>
        <strain evidence="3 4">WRSd3</strain>
    </source>
</reference>
<dbReference type="PROSITE" id="PS51276">
    <property type="entry name" value="PEPTIDASE_C56_PFPI"/>
    <property type="match status" value="1"/>
</dbReference>
<dbReference type="Pfam" id="PF01965">
    <property type="entry name" value="DJ-1_PfpI"/>
    <property type="match status" value="1"/>
</dbReference>
<organism evidence="3 4">
    <name type="scientific">Shigella dysenteriae WRSd3</name>
    <dbReference type="NCBI Taxonomy" id="1401327"/>
    <lineage>
        <taxon>Bacteria</taxon>
        <taxon>Pseudomonadati</taxon>
        <taxon>Pseudomonadota</taxon>
        <taxon>Gammaproteobacteria</taxon>
        <taxon>Enterobacterales</taxon>
        <taxon>Enterobacteriaceae</taxon>
        <taxon>Shigella</taxon>
    </lineage>
</organism>
<dbReference type="PATRIC" id="fig|1401327.3.peg.194"/>
<feature type="domain" description="DJ-1/PfpI" evidence="2">
    <location>
        <begin position="17"/>
        <end position="182"/>
    </location>
</feature>
<dbReference type="GO" id="GO:0006508">
    <property type="term" value="P:proteolysis"/>
    <property type="evidence" value="ECO:0007669"/>
    <property type="project" value="UniProtKB-KW"/>
</dbReference>
<dbReference type="EC" id="3.4.-.-" evidence="3"/>
<dbReference type="SUPFAM" id="SSF52317">
    <property type="entry name" value="Class I glutamine amidotransferase-like"/>
    <property type="match status" value="1"/>
</dbReference>
<dbReference type="Gene3D" id="3.40.50.880">
    <property type="match status" value="1"/>
</dbReference>
<keyword evidence="3" id="KW-0645">Protease</keyword>
<dbReference type="GO" id="GO:0008233">
    <property type="term" value="F:peptidase activity"/>
    <property type="evidence" value="ECO:0007669"/>
    <property type="project" value="UniProtKB-KW"/>
</dbReference>
<keyword evidence="3" id="KW-0378">Hydrolase</keyword>
<dbReference type="FunFam" id="3.40.50.880:FF:000017">
    <property type="entry name" value="Type 1 glutamine amidotransferase"/>
    <property type="match status" value="1"/>
</dbReference>
<dbReference type="PANTHER" id="PTHR42733">
    <property type="entry name" value="DJ-1 PROTEIN"/>
    <property type="match status" value="1"/>
</dbReference>
<dbReference type="PANTHER" id="PTHR42733:SF2">
    <property type="entry name" value="DJ-1_THIJ_PFPI FAMILY PROTEIN"/>
    <property type="match status" value="1"/>
</dbReference>
<dbReference type="Proteomes" id="UP000017944">
    <property type="component" value="Unassembled WGS sequence"/>
</dbReference>
<dbReference type="MEROPS" id="C56.001"/>
<accession>A0A090NN91</accession>
<proteinExistence type="inferred from homology"/>
<dbReference type="InterPro" id="IPR029062">
    <property type="entry name" value="Class_I_gatase-like"/>
</dbReference>
<name>A0A090NN91_SHIDY</name>
<dbReference type="CDD" id="cd03134">
    <property type="entry name" value="GATase1_PfpI_like"/>
    <property type="match status" value="1"/>
</dbReference>
<dbReference type="EMBL" id="AXUT01000018">
    <property type="protein sequence ID" value="ESU82192.1"/>
    <property type="molecule type" value="Genomic_DNA"/>
</dbReference>